<dbReference type="PANTHER" id="PTHR45614:SF274">
    <property type="entry name" value="MYB-LIKE DNA-BINDING PROTEIN"/>
    <property type="match status" value="1"/>
</dbReference>
<feature type="domain" description="HTH myb-type" evidence="3">
    <location>
        <begin position="222"/>
        <end position="273"/>
    </location>
</feature>
<dbReference type="eggNOG" id="KOG0048">
    <property type="taxonomic scope" value="Eukaryota"/>
</dbReference>
<feature type="domain" description="Myb-like" evidence="2">
    <location>
        <begin position="156"/>
        <end position="217"/>
    </location>
</feature>
<evidence type="ECO:0000313" key="4">
    <source>
        <dbReference type="EMBL" id="CAK91710.1"/>
    </source>
</evidence>
<keyword evidence="5" id="KW-1185">Reference proteome</keyword>
<dbReference type="KEGG" id="ptm:GSPATT00024441001"/>
<accession>A0E8U3</accession>
<organism evidence="4 5">
    <name type="scientific">Paramecium tetraurelia</name>
    <dbReference type="NCBI Taxonomy" id="5888"/>
    <lineage>
        <taxon>Eukaryota</taxon>
        <taxon>Sar</taxon>
        <taxon>Alveolata</taxon>
        <taxon>Ciliophora</taxon>
        <taxon>Intramacronucleata</taxon>
        <taxon>Oligohymenophorea</taxon>
        <taxon>Peniculida</taxon>
        <taxon>Parameciidae</taxon>
        <taxon>Paramecium</taxon>
    </lineage>
</organism>
<dbReference type="PANTHER" id="PTHR45614">
    <property type="entry name" value="MYB PROTEIN-RELATED"/>
    <property type="match status" value="1"/>
</dbReference>
<dbReference type="GO" id="GO:0000981">
    <property type="term" value="F:DNA-binding transcription factor activity, RNA polymerase II-specific"/>
    <property type="evidence" value="ECO:0000318"/>
    <property type="project" value="GO_Central"/>
</dbReference>
<feature type="domain" description="HTH myb-type" evidence="3">
    <location>
        <begin position="156"/>
        <end position="221"/>
    </location>
</feature>
<dbReference type="Pfam" id="PF13921">
    <property type="entry name" value="Myb_DNA-bind_6"/>
    <property type="match status" value="1"/>
</dbReference>
<dbReference type="Gene3D" id="1.10.10.60">
    <property type="entry name" value="Homeodomain-like"/>
    <property type="match status" value="2"/>
</dbReference>
<dbReference type="InParanoid" id="A0E8U3"/>
<sequence>MQTRNWDNKKHSHNSHQQKDDLNKQKSVQQLSDNNRNFFSNFLTFYEQTQDNQIQSIEYYVFIFRRVQEQLHVTELFTNQQIFGLQEELSKQWVHRIKKNWSEEDKQILIWIVLKICSRDCINIRKIPTKVWEEVELLMSRRTIELCKNKWNDLLKLSLQQTPWTQEQDEQLIQLINQSKEDGMQNKWCKIANLLNKHFKDSPRTGKQCRERWNNHLNPEINRHPWNIKEDIELLELVKKKQKKWALISKILKPKRSENAVKNRYNCLLKKNNCQSINVLMDILKKKYQSENPAVNLQTVKKNKLTPINQNQFQVPEPQQIINTVREFSIQQFEIIETSQLKCLTPAFYDSKTQSLYLSNKSQLMSYLSNQMIKIGSEQNVQNFDHHYQQHDFSNQISGILNIADSSNYAKCIPSAFAQPIQQEEKSQFNIPGVQNEQINREKPILNTKGCFHSFFASKLADTQLQIKFKVAIDQEENNLQLNK</sequence>
<reference evidence="4 5" key="1">
    <citation type="journal article" date="2006" name="Nature">
        <title>Global trends of whole-genome duplications revealed by the ciliate Paramecium tetraurelia.</title>
        <authorList>
            <consortium name="Genoscope"/>
            <person name="Aury J.-M."/>
            <person name="Jaillon O."/>
            <person name="Duret L."/>
            <person name="Noel B."/>
            <person name="Jubin C."/>
            <person name="Porcel B.M."/>
            <person name="Segurens B."/>
            <person name="Daubin V."/>
            <person name="Anthouard V."/>
            <person name="Aiach N."/>
            <person name="Arnaiz O."/>
            <person name="Billaut A."/>
            <person name="Beisson J."/>
            <person name="Blanc I."/>
            <person name="Bouhouche K."/>
            <person name="Camara F."/>
            <person name="Duharcourt S."/>
            <person name="Guigo R."/>
            <person name="Gogendeau D."/>
            <person name="Katinka M."/>
            <person name="Keller A.-M."/>
            <person name="Kissmehl R."/>
            <person name="Klotz C."/>
            <person name="Koll F."/>
            <person name="Le Moue A."/>
            <person name="Lepere C."/>
            <person name="Malinsky S."/>
            <person name="Nowacki M."/>
            <person name="Nowak J.K."/>
            <person name="Plattner H."/>
            <person name="Poulain J."/>
            <person name="Ruiz F."/>
            <person name="Serrano V."/>
            <person name="Zagulski M."/>
            <person name="Dessen P."/>
            <person name="Betermier M."/>
            <person name="Weissenbach J."/>
            <person name="Scarpelli C."/>
            <person name="Schachter V."/>
            <person name="Sperling L."/>
            <person name="Meyer E."/>
            <person name="Cohen J."/>
            <person name="Wincker P."/>
        </authorList>
    </citation>
    <scope>NUCLEOTIDE SEQUENCE [LARGE SCALE GENOMIC DNA]</scope>
    <source>
        <strain evidence="4 5">Stock d4-2</strain>
    </source>
</reference>
<dbReference type="CDD" id="cd00167">
    <property type="entry name" value="SANT"/>
    <property type="match status" value="2"/>
</dbReference>
<dbReference type="InterPro" id="IPR009057">
    <property type="entry name" value="Homeodomain-like_sf"/>
</dbReference>
<evidence type="ECO:0000259" key="2">
    <source>
        <dbReference type="PROSITE" id="PS50090"/>
    </source>
</evidence>
<dbReference type="EMBL" id="CT868664">
    <property type="protein sequence ID" value="CAK91710.1"/>
    <property type="molecule type" value="Genomic_DNA"/>
</dbReference>
<gene>
    <name evidence="4" type="ORF">GSPATT00024441001</name>
</gene>
<dbReference type="OMA" id="NPEINRH"/>
<protein>
    <recommendedName>
        <fullName evidence="6">Myb-like DNA-binding domain protein</fullName>
    </recommendedName>
</protein>
<dbReference type="STRING" id="5888.A0E8U3"/>
<evidence type="ECO:0000256" key="1">
    <source>
        <dbReference type="SAM" id="MobiDB-lite"/>
    </source>
</evidence>
<proteinExistence type="predicted"/>
<evidence type="ECO:0000313" key="5">
    <source>
        <dbReference type="Proteomes" id="UP000000600"/>
    </source>
</evidence>
<dbReference type="Proteomes" id="UP000000600">
    <property type="component" value="Unassembled WGS sequence"/>
</dbReference>
<dbReference type="AlphaFoldDB" id="A0E8U3"/>
<evidence type="ECO:0008006" key="6">
    <source>
        <dbReference type="Google" id="ProtNLM"/>
    </source>
</evidence>
<dbReference type="OrthoDB" id="306004at2759"/>
<dbReference type="InterPro" id="IPR017930">
    <property type="entry name" value="Myb_dom"/>
</dbReference>
<dbReference type="InterPro" id="IPR050560">
    <property type="entry name" value="MYB_TF"/>
</dbReference>
<dbReference type="RefSeq" id="XP_001459107.1">
    <property type="nucleotide sequence ID" value="XM_001459070.1"/>
</dbReference>
<dbReference type="PROSITE" id="PS51294">
    <property type="entry name" value="HTH_MYB"/>
    <property type="match status" value="2"/>
</dbReference>
<feature type="domain" description="Myb-like" evidence="2">
    <location>
        <begin position="218"/>
        <end position="269"/>
    </location>
</feature>
<evidence type="ECO:0000259" key="3">
    <source>
        <dbReference type="PROSITE" id="PS51294"/>
    </source>
</evidence>
<dbReference type="GeneID" id="5044892"/>
<dbReference type="HOGENOM" id="CLU_564393_0_0_1"/>
<dbReference type="GO" id="GO:0005634">
    <property type="term" value="C:nucleus"/>
    <property type="evidence" value="ECO:0000318"/>
    <property type="project" value="GO_Central"/>
</dbReference>
<dbReference type="GO" id="GO:0000978">
    <property type="term" value="F:RNA polymerase II cis-regulatory region sequence-specific DNA binding"/>
    <property type="evidence" value="ECO:0000318"/>
    <property type="project" value="GO_Central"/>
</dbReference>
<dbReference type="PROSITE" id="PS50090">
    <property type="entry name" value="MYB_LIKE"/>
    <property type="match status" value="3"/>
</dbReference>
<dbReference type="GO" id="GO:0006355">
    <property type="term" value="P:regulation of DNA-templated transcription"/>
    <property type="evidence" value="ECO:0000318"/>
    <property type="project" value="GO_Central"/>
</dbReference>
<feature type="domain" description="Myb-like" evidence="2">
    <location>
        <begin position="98"/>
        <end position="155"/>
    </location>
</feature>
<dbReference type="SMART" id="SM00717">
    <property type="entry name" value="SANT"/>
    <property type="match status" value="3"/>
</dbReference>
<dbReference type="SUPFAM" id="SSF46689">
    <property type="entry name" value="Homeodomain-like"/>
    <property type="match status" value="3"/>
</dbReference>
<dbReference type="InterPro" id="IPR001005">
    <property type="entry name" value="SANT/Myb"/>
</dbReference>
<name>A0E8U3_PARTE</name>
<feature type="region of interest" description="Disordered" evidence="1">
    <location>
        <begin position="1"/>
        <end position="26"/>
    </location>
</feature>